<protein>
    <submittedName>
        <fullName evidence="3">GSCFA domain-containing protein</fullName>
    </submittedName>
</protein>
<comment type="caution">
    <text evidence="3">The sequence shown here is derived from an EMBL/GenBank/DDBJ whole genome shotgun (WGS) entry which is preliminary data.</text>
</comment>
<dbReference type="RefSeq" id="WP_327794292.1">
    <property type="nucleotide sequence ID" value="NZ_JADQAZ010000002.1"/>
</dbReference>
<evidence type="ECO:0000259" key="2">
    <source>
        <dbReference type="Pfam" id="PF08885"/>
    </source>
</evidence>
<reference evidence="3 4" key="1">
    <citation type="journal article" date="2021" name="Arch. Microbiol.">
        <title>Harenicola maris gen. nov., sp. nov. isolated from the Sea of Japan shallow sediments.</title>
        <authorList>
            <person name="Romanenko L.A."/>
            <person name="Kurilenko V.V."/>
            <person name="Chernysheva N.Y."/>
            <person name="Tekutyeva L.A."/>
            <person name="Velansky P.V."/>
            <person name="Svetashev V.I."/>
            <person name="Isaeva M.P."/>
        </authorList>
    </citation>
    <scope>NUCLEOTIDE SEQUENCE [LARGE SCALE GENOMIC DNA]</scope>
    <source>
        <strain evidence="3 4">KMM 3653</strain>
    </source>
</reference>
<feature type="region of interest" description="Disordered" evidence="1">
    <location>
        <begin position="315"/>
        <end position="334"/>
    </location>
</feature>
<dbReference type="EMBL" id="JADQAZ010000002">
    <property type="protein sequence ID" value="MBT0958076.1"/>
    <property type="molecule type" value="Genomic_DNA"/>
</dbReference>
<evidence type="ECO:0000256" key="1">
    <source>
        <dbReference type="SAM" id="MobiDB-lite"/>
    </source>
</evidence>
<dbReference type="Proteomes" id="UP001315686">
    <property type="component" value="Unassembled WGS sequence"/>
</dbReference>
<accession>A0AAP2G891</accession>
<feature type="domain" description="GSCFA" evidence="2">
    <location>
        <begin position="41"/>
        <end position="310"/>
    </location>
</feature>
<name>A0AAP2G891_9RHOB</name>
<dbReference type="AlphaFoldDB" id="A0AAP2G891"/>
<organism evidence="3 4">
    <name type="scientific">Harenicola maris</name>
    <dbReference type="NCBI Taxonomy" id="2841044"/>
    <lineage>
        <taxon>Bacteria</taxon>
        <taxon>Pseudomonadati</taxon>
        <taxon>Pseudomonadota</taxon>
        <taxon>Alphaproteobacteria</taxon>
        <taxon>Rhodobacterales</taxon>
        <taxon>Paracoccaceae</taxon>
        <taxon>Harenicola</taxon>
    </lineage>
</organism>
<sequence length="350" mass="38637">MTNPYENLPADRFWRSGVAAQTPFTVQDIYAKRFSLTKTDRVAVAGSCFAQHVGRNLRERGFAVVDVEPPLAGMSEATAHSFGLSIYSARYGNIYTARQLLQLVEDALAGTVRSEDFFEKDGRFYDGIRPNIEPGGFASLEEAMMLRRAHLAQVKQMLGAMDVFVFTFGLTEAWRRKKTGTIYPVCPGVIAGEFSDAEFEFVNFNYEQTKGDFEKVMKVIAAVNPRVKYITTVSPVPLTATASGNHVLPATTYSKSVLRAVCGMLYEENPQLDYFPSYELVSAPFTMGQFFEKNMRSVTPEGVGNAMRVFFEAHDPGGTPKAEPAQGAAPEGGEDDLVCEEILLEAFAKD</sequence>
<evidence type="ECO:0000313" key="4">
    <source>
        <dbReference type="Proteomes" id="UP001315686"/>
    </source>
</evidence>
<dbReference type="InterPro" id="IPR014982">
    <property type="entry name" value="GSCFA"/>
</dbReference>
<evidence type="ECO:0000313" key="3">
    <source>
        <dbReference type="EMBL" id="MBT0958076.1"/>
    </source>
</evidence>
<dbReference type="Pfam" id="PF08885">
    <property type="entry name" value="GSCFA"/>
    <property type="match status" value="1"/>
</dbReference>
<gene>
    <name evidence="3" type="ORF">IV417_11820</name>
</gene>
<keyword evidence="4" id="KW-1185">Reference proteome</keyword>
<proteinExistence type="predicted"/>
<feature type="compositionally biased region" description="Low complexity" evidence="1">
    <location>
        <begin position="320"/>
        <end position="331"/>
    </location>
</feature>